<dbReference type="Proteomes" id="UP001301769">
    <property type="component" value="Unassembled WGS sequence"/>
</dbReference>
<keyword evidence="3" id="KW-1185">Reference proteome</keyword>
<keyword evidence="1" id="KW-0732">Signal</keyword>
<organism evidence="2 3">
    <name type="scientific">Rhypophila decipiens</name>
    <dbReference type="NCBI Taxonomy" id="261697"/>
    <lineage>
        <taxon>Eukaryota</taxon>
        <taxon>Fungi</taxon>
        <taxon>Dikarya</taxon>
        <taxon>Ascomycota</taxon>
        <taxon>Pezizomycotina</taxon>
        <taxon>Sordariomycetes</taxon>
        <taxon>Sordariomycetidae</taxon>
        <taxon>Sordariales</taxon>
        <taxon>Naviculisporaceae</taxon>
        <taxon>Rhypophila</taxon>
    </lineage>
</organism>
<protein>
    <submittedName>
        <fullName evidence="2">Uncharacterized protein</fullName>
    </submittedName>
</protein>
<dbReference type="EMBL" id="MU858577">
    <property type="protein sequence ID" value="KAK4205973.1"/>
    <property type="molecule type" value="Genomic_DNA"/>
</dbReference>
<evidence type="ECO:0000256" key="1">
    <source>
        <dbReference type="SAM" id="SignalP"/>
    </source>
</evidence>
<feature type="chain" id="PRO_5042920905" evidence="1">
    <location>
        <begin position="17"/>
        <end position="200"/>
    </location>
</feature>
<evidence type="ECO:0000313" key="3">
    <source>
        <dbReference type="Proteomes" id="UP001301769"/>
    </source>
</evidence>
<comment type="caution">
    <text evidence="2">The sequence shown here is derived from an EMBL/GenBank/DDBJ whole genome shotgun (WGS) entry which is preliminary data.</text>
</comment>
<accession>A0AAN7B040</accession>
<name>A0AAN7B040_9PEZI</name>
<evidence type="ECO:0000313" key="2">
    <source>
        <dbReference type="EMBL" id="KAK4205973.1"/>
    </source>
</evidence>
<proteinExistence type="predicted"/>
<dbReference type="AlphaFoldDB" id="A0AAN7B040"/>
<feature type="signal peptide" evidence="1">
    <location>
        <begin position="1"/>
        <end position="16"/>
    </location>
</feature>
<reference evidence="2" key="2">
    <citation type="submission" date="2023-05" db="EMBL/GenBank/DDBJ databases">
        <authorList>
            <consortium name="Lawrence Berkeley National Laboratory"/>
            <person name="Steindorff A."/>
            <person name="Hensen N."/>
            <person name="Bonometti L."/>
            <person name="Westerberg I."/>
            <person name="Brannstrom I.O."/>
            <person name="Guillou S."/>
            <person name="Cros-Aarteil S."/>
            <person name="Calhoun S."/>
            <person name="Haridas S."/>
            <person name="Kuo A."/>
            <person name="Mondo S."/>
            <person name="Pangilinan J."/>
            <person name="Riley R."/>
            <person name="Labutti K."/>
            <person name="Andreopoulos B."/>
            <person name="Lipzen A."/>
            <person name="Chen C."/>
            <person name="Yanf M."/>
            <person name="Daum C."/>
            <person name="Ng V."/>
            <person name="Clum A."/>
            <person name="Ohm R."/>
            <person name="Martin F."/>
            <person name="Silar P."/>
            <person name="Natvig D."/>
            <person name="Lalanne C."/>
            <person name="Gautier V."/>
            <person name="Ament-Velasquez S.L."/>
            <person name="Kruys A."/>
            <person name="Hutchinson M.I."/>
            <person name="Powell A.J."/>
            <person name="Barry K."/>
            <person name="Miller A.N."/>
            <person name="Grigoriev I.V."/>
            <person name="Debuchy R."/>
            <person name="Gladieux P."/>
            <person name="Thoren M.H."/>
            <person name="Johannesson H."/>
        </authorList>
    </citation>
    <scope>NUCLEOTIDE SEQUENCE</scope>
    <source>
        <strain evidence="2">PSN293</strain>
    </source>
</reference>
<sequence>MLLLWVLIIQSTLNWPLPYQALFPHTYQLRKPDKSEHNKTTMTQLPTIQIKPEMRDLYQKAVATPETITHAEKNLIIGRPPPDEEERLCLAKVNLTVPQLREKAITHPEQLTPLEARIIMHGAGYDPAQHWAVDRLEKSLSMRKEDRNLELDARGAVKTRDELRAWMNAEDRLAAWGKERLEELAAKRGHNLSKWPYNRW</sequence>
<gene>
    <name evidence="2" type="ORF">QBC37DRAFT_435637</name>
</gene>
<reference evidence="2" key="1">
    <citation type="journal article" date="2023" name="Mol. Phylogenet. Evol.">
        <title>Genome-scale phylogeny and comparative genomics of the fungal order Sordariales.</title>
        <authorList>
            <person name="Hensen N."/>
            <person name="Bonometti L."/>
            <person name="Westerberg I."/>
            <person name="Brannstrom I.O."/>
            <person name="Guillou S."/>
            <person name="Cros-Aarteil S."/>
            <person name="Calhoun S."/>
            <person name="Haridas S."/>
            <person name="Kuo A."/>
            <person name="Mondo S."/>
            <person name="Pangilinan J."/>
            <person name="Riley R."/>
            <person name="LaButti K."/>
            <person name="Andreopoulos B."/>
            <person name="Lipzen A."/>
            <person name="Chen C."/>
            <person name="Yan M."/>
            <person name="Daum C."/>
            <person name="Ng V."/>
            <person name="Clum A."/>
            <person name="Steindorff A."/>
            <person name="Ohm R.A."/>
            <person name="Martin F."/>
            <person name="Silar P."/>
            <person name="Natvig D.O."/>
            <person name="Lalanne C."/>
            <person name="Gautier V."/>
            <person name="Ament-Velasquez S.L."/>
            <person name="Kruys A."/>
            <person name="Hutchinson M.I."/>
            <person name="Powell A.J."/>
            <person name="Barry K."/>
            <person name="Miller A.N."/>
            <person name="Grigoriev I.V."/>
            <person name="Debuchy R."/>
            <person name="Gladieux P."/>
            <person name="Hiltunen Thoren M."/>
            <person name="Johannesson H."/>
        </authorList>
    </citation>
    <scope>NUCLEOTIDE SEQUENCE</scope>
    <source>
        <strain evidence="2">PSN293</strain>
    </source>
</reference>